<dbReference type="Pfam" id="PF13545">
    <property type="entry name" value="HTH_Crp_2"/>
    <property type="match status" value="1"/>
</dbReference>
<dbReference type="InterPro" id="IPR050397">
    <property type="entry name" value="Env_Response_Regulators"/>
</dbReference>
<evidence type="ECO:0000313" key="7">
    <source>
        <dbReference type="EMBL" id="KEF40003.1"/>
    </source>
</evidence>
<dbReference type="PATRIC" id="fig|1348973.3.peg.11"/>
<accession>A0A072NT01</accession>
<dbReference type="Proteomes" id="UP000027936">
    <property type="component" value="Unassembled WGS sequence"/>
</dbReference>
<keyword evidence="2" id="KW-0238">DNA-binding</keyword>
<evidence type="ECO:0000259" key="5">
    <source>
        <dbReference type="PROSITE" id="PS50042"/>
    </source>
</evidence>
<dbReference type="GO" id="GO:0003677">
    <property type="term" value="F:DNA binding"/>
    <property type="evidence" value="ECO:0007669"/>
    <property type="project" value="UniProtKB-KW"/>
</dbReference>
<dbReference type="RefSeq" id="WP_035192304.1">
    <property type="nucleotide sequence ID" value="NZ_JJRY01000001.1"/>
</dbReference>
<evidence type="ECO:0000256" key="4">
    <source>
        <dbReference type="ARBA" id="ARBA00023163"/>
    </source>
</evidence>
<feature type="domain" description="HTH crp-type" evidence="6">
    <location>
        <begin position="153"/>
        <end position="224"/>
    </location>
</feature>
<dbReference type="InterPro" id="IPR014710">
    <property type="entry name" value="RmlC-like_jellyroll"/>
</dbReference>
<dbReference type="PANTHER" id="PTHR24567:SF28">
    <property type="entry name" value="LISTERIOLYSIN REGULATORY PROTEIN"/>
    <property type="match status" value="1"/>
</dbReference>
<protein>
    <submittedName>
        <fullName evidence="7">cAMP-binding protein</fullName>
    </submittedName>
</protein>
<keyword evidence="3" id="KW-0010">Activator</keyword>
<dbReference type="InterPro" id="IPR036388">
    <property type="entry name" value="WH-like_DNA-bd_sf"/>
</dbReference>
<reference evidence="7 8" key="1">
    <citation type="submission" date="2014-04" db="EMBL/GenBank/DDBJ databases">
        <title>Draft genome sequence of Bacillus azotoformans MEV2011, a (co-) denitrifying strain unable to grow in the presence of oxygen.</title>
        <authorList>
            <person name="Nielsen M."/>
            <person name="Schreiber L."/>
            <person name="Finster K."/>
            <person name="Schramm A."/>
        </authorList>
    </citation>
    <scope>NUCLEOTIDE SEQUENCE [LARGE SCALE GENOMIC DNA]</scope>
    <source>
        <strain evidence="7 8">MEV2011</strain>
    </source>
</reference>
<dbReference type="InterPro" id="IPR012318">
    <property type="entry name" value="HTH_CRP"/>
</dbReference>
<organism evidence="7 8">
    <name type="scientific">Schinkia azotoformans MEV2011</name>
    <dbReference type="NCBI Taxonomy" id="1348973"/>
    <lineage>
        <taxon>Bacteria</taxon>
        <taxon>Bacillati</taxon>
        <taxon>Bacillota</taxon>
        <taxon>Bacilli</taxon>
        <taxon>Bacillales</taxon>
        <taxon>Bacillaceae</taxon>
        <taxon>Calidifontibacillus/Schinkia group</taxon>
        <taxon>Schinkia</taxon>
    </lineage>
</organism>
<dbReference type="SUPFAM" id="SSF51206">
    <property type="entry name" value="cAMP-binding domain-like"/>
    <property type="match status" value="1"/>
</dbReference>
<dbReference type="Gene3D" id="1.10.10.10">
    <property type="entry name" value="Winged helix-like DNA-binding domain superfamily/Winged helix DNA-binding domain"/>
    <property type="match status" value="1"/>
</dbReference>
<evidence type="ECO:0000313" key="8">
    <source>
        <dbReference type="Proteomes" id="UP000027936"/>
    </source>
</evidence>
<dbReference type="InterPro" id="IPR036390">
    <property type="entry name" value="WH_DNA-bd_sf"/>
</dbReference>
<gene>
    <name evidence="7" type="ORF">M670_00013</name>
</gene>
<evidence type="ECO:0000259" key="6">
    <source>
        <dbReference type="PROSITE" id="PS51063"/>
    </source>
</evidence>
<dbReference type="GO" id="GO:0005829">
    <property type="term" value="C:cytosol"/>
    <property type="evidence" value="ECO:0007669"/>
    <property type="project" value="TreeGrafter"/>
</dbReference>
<comment type="caution">
    <text evidence="7">The sequence shown here is derived from an EMBL/GenBank/DDBJ whole genome shotgun (WGS) entry which is preliminary data.</text>
</comment>
<sequence length="232" mass="26420">MYYTQNCNHQSSCLRIVPVFQGLDHEELATLQSVTNSSCYKKGDYIFREGEHSDSLFVVHEGLIKLSKLNQEGKEQIIRLLFPGDFFGQFALLQNSNHYANAEALEQTTICSIEKAAFLDTLGKNPTMALHFINALNNRLFLADEWMSLLSLMEVEKRLARVILLFCEKVEVRNNEFMLPIPKKDLASLIGTTPETLSRKLLSFAEQEIIAVKQRRVIQVLNLDILKELAGL</sequence>
<evidence type="ECO:0000256" key="3">
    <source>
        <dbReference type="ARBA" id="ARBA00023159"/>
    </source>
</evidence>
<dbReference type="EMBL" id="JJRY01000001">
    <property type="protein sequence ID" value="KEF40003.1"/>
    <property type="molecule type" value="Genomic_DNA"/>
</dbReference>
<dbReference type="SUPFAM" id="SSF46785">
    <property type="entry name" value="Winged helix' DNA-binding domain"/>
    <property type="match status" value="1"/>
</dbReference>
<dbReference type="InterPro" id="IPR018490">
    <property type="entry name" value="cNMP-bd_dom_sf"/>
</dbReference>
<dbReference type="CDD" id="cd00038">
    <property type="entry name" value="CAP_ED"/>
    <property type="match status" value="1"/>
</dbReference>
<name>A0A072NT01_SCHAZ</name>
<proteinExistence type="predicted"/>
<dbReference type="PANTHER" id="PTHR24567">
    <property type="entry name" value="CRP FAMILY TRANSCRIPTIONAL REGULATORY PROTEIN"/>
    <property type="match status" value="1"/>
</dbReference>
<dbReference type="PROSITE" id="PS50042">
    <property type="entry name" value="CNMP_BINDING_3"/>
    <property type="match status" value="1"/>
</dbReference>
<dbReference type="SMART" id="SM00100">
    <property type="entry name" value="cNMP"/>
    <property type="match status" value="1"/>
</dbReference>
<dbReference type="Gene3D" id="2.60.120.10">
    <property type="entry name" value="Jelly Rolls"/>
    <property type="match status" value="1"/>
</dbReference>
<dbReference type="OrthoDB" id="9798104at2"/>
<dbReference type="PROSITE" id="PS51063">
    <property type="entry name" value="HTH_CRP_2"/>
    <property type="match status" value="1"/>
</dbReference>
<evidence type="ECO:0000256" key="2">
    <source>
        <dbReference type="ARBA" id="ARBA00023125"/>
    </source>
</evidence>
<dbReference type="SMART" id="SM00419">
    <property type="entry name" value="HTH_CRP"/>
    <property type="match status" value="1"/>
</dbReference>
<dbReference type="InterPro" id="IPR000595">
    <property type="entry name" value="cNMP-bd_dom"/>
</dbReference>
<keyword evidence="1" id="KW-0805">Transcription regulation</keyword>
<dbReference type="Pfam" id="PF00027">
    <property type="entry name" value="cNMP_binding"/>
    <property type="match status" value="1"/>
</dbReference>
<keyword evidence="4" id="KW-0804">Transcription</keyword>
<evidence type="ECO:0000256" key="1">
    <source>
        <dbReference type="ARBA" id="ARBA00023015"/>
    </source>
</evidence>
<feature type="domain" description="Cyclic nucleotide-binding" evidence="5">
    <location>
        <begin position="19"/>
        <end position="139"/>
    </location>
</feature>
<dbReference type="GO" id="GO:0003700">
    <property type="term" value="F:DNA-binding transcription factor activity"/>
    <property type="evidence" value="ECO:0007669"/>
    <property type="project" value="TreeGrafter"/>
</dbReference>
<dbReference type="AlphaFoldDB" id="A0A072NT01"/>